<dbReference type="InterPro" id="IPR017937">
    <property type="entry name" value="Thioredoxin_CS"/>
</dbReference>
<dbReference type="GO" id="GO:0017004">
    <property type="term" value="P:cytochrome complex assembly"/>
    <property type="evidence" value="ECO:0007669"/>
    <property type="project" value="UniProtKB-KW"/>
</dbReference>
<organism evidence="7 8">
    <name type="scientific">Brevundimonas intermedia</name>
    <dbReference type="NCBI Taxonomy" id="74315"/>
    <lineage>
        <taxon>Bacteria</taxon>
        <taxon>Pseudomonadati</taxon>
        <taxon>Pseudomonadota</taxon>
        <taxon>Alphaproteobacteria</taxon>
        <taxon>Caulobacterales</taxon>
        <taxon>Caulobacteraceae</taxon>
        <taxon>Brevundimonas</taxon>
    </lineage>
</organism>
<name>A0A4Y9S3Z3_9CAUL</name>
<dbReference type="InterPro" id="IPR013740">
    <property type="entry name" value="Redoxin"/>
</dbReference>
<keyword evidence="4" id="KW-1015">Disulfide bond</keyword>
<dbReference type="InterPro" id="IPR050553">
    <property type="entry name" value="Thioredoxin_ResA/DsbE_sf"/>
</dbReference>
<dbReference type="Gene3D" id="3.40.30.10">
    <property type="entry name" value="Glutaredoxin"/>
    <property type="match status" value="1"/>
</dbReference>
<dbReference type="InterPro" id="IPR013766">
    <property type="entry name" value="Thioredoxin_domain"/>
</dbReference>
<comment type="subcellular location">
    <subcellularLocation>
        <location evidence="1">Cell envelope</location>
    </subcellularLocation>
</comment>
<dbReference type="GO" id="GO:0015036">
    <property type="term" value="F:disulfide oxidoreductase activity"/>
    <property type="evidence" value="ECO:0007669"/>
    <property type="project" value="InterPro"/>
</dbReference>
<keyword evidence="5" id="KW-0676">Redox-active center</keyword>
<dbReference type="InterPro" id="IPR004799">
    <property type="entry name" value="Periplasmic_diS_OxRdtase_DsbE"/>
</dbReference>
<accession>A0A4Y9S3Z3</accession>
<comment type="caution">
    <text evidence="7">The sequence shown here is derived from an EMBL/GenBank/DDBJ whole genome shotgun (WGS) entry which is preliminary data.</text>
</comment>
<dbReference type="AlphaFoldDB" id="A0A4Y9S3Z3"/>
<dbReference type="PANTHER" id="PTHR42852">
    <property type="entry name" value="THIOL:DISULFIDE INTERCHANGE PROTEIN DSBE"/>
    <property type="match status" value="1"/>
</dbReference>
<dbReference type="RefSeq" id="WP_135194060.1">
    <property type="nucleotide sequence ID" value="NZ_SPVH01000002.1"/>
</dbReference>
<dbReference type="PANTHER" id="PTHR42852:SF6">
    <property type="entry name" value="THIOL:DISULFIDE INTERCHANGE PROTEIN DSBE"/>
    <property type="match status" value="1"/>
</dbReference>
<evidence type="ECO:0000313" key="7">
    <source>
        <dbReference type="EMBL" id="TFW14679.1"/>
    </source>
</evidence>
<dbReference type="GO" id="GO:0030288">
    <property type="term" value="C:outer membrane-bounded periplasmic space"/>
    <property type="evidence" value="ECO:0007669"/>
    <property type="project" value="InterPro"/>
</dbReference>
<feature type="domain" description="Thioredoxin" evidence="6">
    <location>
        <begin position="35"/>
        <end position="177"/>
    </location>
</feature>
<evidence type="ECO:0000259" key="6">
    <source>
        <dbReference type="PROSITE" id="PS51352"/>
    </source>
</evidence>
<proteinExistence type="inferred from homology"/>
<sequence>MNRWLALVPLVVLAALAALFVGWSLKRDPAFKPDALVGQTIPETVLPLLSGDQAGPGNLDLKTAGVGRPMLVNVFASWCAPCRIEHPKLLALKARGIAVVGIAYKDEPVATRAFLDELGDPYSMVLVDREGRAGLDLGISGVPETFAVDAMGRITAKQSGPLLDDADIERLVASMQAPPRSAPKPAPRPQ</sequence>
<keyword evidence="3" id="KW-0201">Cytochrome c-type biogenesis</keyword>
<protein>
    <submittedName>
        <fullName evidence="7">DsbE family thiol:disulfide interchange protein</fullName>
    </submittedName>
</protein>
<keyword evidence="8" id="KW-1185">Reference proteome</keyword>
<evidence type="ECO:0000313" key="8">
    <source>
        <dbReference type="Proteomes" id="UP000298216"/>
    </source>
</evidence>
<dbReference type="EMBL" id="SPVH01000002">
    <property type="protein sequence ID" value="TFW14679.1"/>
    <property type="molecule type" value="Genomic_DNA"/>
</dbReference>
<dbReference type="Proteomes" id="UP000298216">
    <property type="component" value="Unassembled WGS sequence"/>
</dbReference>
<evidence type="ECO:0000256" key="4">
    <source>
        <dbReference type="ARBA" id="ARBA00023157"/>
    </source>
</evidence>
<dbReference type="InterPro" id="IPR036249">
    <property type="entry name" value="Thioredoxin-like_sf"/>
</dbReference>
<dbReference type="NCBIfam" id="TIGR00385">
    <property type="entry name" value="dsbE"/>
    <property type="match status" value="1"/>
</dbReference>
<evidence type="ECO:0000256" key="3">
    <source>
        <dbReference type="ARBA" id="ARBA00022748"/>
    </source>
</evidence>
<dbReference type="PROSITE" id="PS51352">
    <property type="entry name" value="THIOREDOXIN_2"/>
    <property type="match status" value="1"/>
</dbReference>
<dbReference type="OrthoDB" id="9799347at2"/>
<evidence type="ECO:0000256" key="1">
    <source>
        <dbReference type="ARBA" id="ARBA00004196"/>
    </source>
</evidence>
<dbReference type="SUPFAM" id="SSF52833">
    <property type="entry name" value="Thioredoxin-like"/>
    <property type="match status" value="1"/>
</dbReference>
<reference evidence="7 8" key="1">
    <citation type="submission" date="2019-03" db="EMBL/GenBank/DDBJ databases">
        <title>Draft genome of Brevundimonas sp. a heavy metal resistant soil bacteria.</title>
        <authorList>
            <person name="Soto J."/>
        </authorList>
    </citation>
    <scope>NUCLEOTIDE SEQUENCE [LARGE SCALE GENOMIC DNA]</scope>
    <source>
        <strain evidence="7 8">B-10</strain>
    </source>
</reference>
<evidence type="ECO:0000256" key="5">
    <source>
        <dbReference type="ARBA" id="ARBA00023284"/>
    </source>
</evidence>
<gene>
    <name evidence="7" type="ORF">EGY25_05685</name>
</gene>
<dbReference type="PROSITE" id="PS00194">
    <property type="entry name" value="THIOREDOXIN_1"/>
    <property type="match status" value="1"/>
</dbReference>
<evidence type="ECO:0000256" key="2">
    <source>
        <dbReference type="ARBA" id="ARBA00007758"/>
    </source>
</evidence>
<comment type="similarity">
    <text evidence="2">Belongs to the thioredoxin family. DsbE subfamily.</text>
</comment>
<dbReference type="Pfam" id="PF08534">
    <property type="entry name" value="Redoxin"/>
    <property type="match status" value="1"/>
</dbReference>